<gene>
    <name evidence="1" type="ORF">RHP51_13885</name>
</gene>
<organism evidence="1 2">
    <name type="scientific">Thalassobellus suaedae</name>
    <dbReference type="NCBI Taxonomy" id="3074124"/>
    <lineage>
        <taxon>Bacteria</taxon>
        <taxon>Pseudomonadati</taxon>
        <taxon>Bacteroidota</taxon>
        <taxon>Flavobacteriia</taxon>
        <taxon>Flavobacteriales</taxon>
        <taxon>Flavobacteriaceae</taxon>
        <taxon>Thalassobellus</taxon>
    </lineage>
</organism>
<dbReference type="Proteomes" id="UP001302806">
    <property type="component" value="Chromosome"/>
</dbReference>
<evidence type="ECO:0008006" key="3">
    <source>
        <dbReference type="Google" id="ProtNLM"/>
    </source>
</evidence>
<evidence type="ECO:0000313" key="1">
    <source>
        <dbReference type="EMBL" id="WNH08232.1"/>
    </source>
</evidence>
<name>A0ABY9XQL6_9FLAO</name>
<evidence type="ECO:0000313" key="2">
    <source>
        <dbReference type="Proteomes" id="UP001302806"/>
    </source>
</evidence>
<reference evidence="1 2" key="1">
    <citation type="submission" date="2023-09" db="EMBL/GenBank/DDBJ databases">
        <title>Thalassobella suaedae gen. nov., sp. nov., a marine bacterium of the family Flavobacteriaceae isolated from a halophyte Suaeda japonica.</title>
        <authorList>
            <person name="Lee S.Y."/>
            <person name="Hwang C.Y."/>
        </authorList>
    </citation>
    <scope>NUCLEOTIDE SEQUENCE [LARGE SCALE GENOMIC DNA]</scope>
    <source>
        <strain evidence="1 2">HL-DH14</strain>
    </source>
</reference>
<dbReference type="RefSeq" id="WP_415864958.1">
    <property type="nucleotide sequence ID" value="NZ_CP134537.1"/>
</dbReference>
<protein>
    <recommendedName>
        <fullName evidence="3">Outer membrane protein beta-barrel domain-containing protein</fullName>
    </recommendedName>
</protein>
<dbReference type="EMBL" id="CP134537">
    <property type="protein sequence ID" value="WNH08232.1"/>
    <property type="molecule type" value="Genomic_DNA"/>
</dbReference>
<sequence length="138" mass="15841">MQQGNQTALERFPEHLKKAKLTITNLVFPLHLEFGPSRKLDRADRIRYINNNKFKIGIGGYGGFNIGTRQKLKYQLNGQNHKDKQKQSFNTSNLVYGLSSYIGFGDTALYVKYDLSPIFKDQITDQHNISVGIRFDID</sequence>
<accession>A0ABY9XQL6</accession>
<proteinExistence type="predicted"/>